<proteinExistence type="predicted"/>
<feature type="domain" description="Gnk2-homologous" evidence="4">
    <location>
        <begin position="27"/>
        <end position="131"/>
    </location>
</feature>
<keyword evidence="1 3" id="KW-0732">Signal</keyword>
<dbReference type="Proteomes" id="UP001177003">
    <property type="component" value="Chromosome 7"/>
</dbReference>
<reference evidence="5" key="1">
    <citation type="submission" date="2023-04" db="EMBL/GenBank/DDBJ databases">
        <authorList>
            <person name="Vijverberg K."/>
            <person name="Xiong W."/>
            <person name="Schranz E."/>
        </authorList>
    </citation>
    <scope>NUCLEOTIDE SEQUENCE</scope>
</reference>
<dbReference type="Pfam" id="PF01657">
    <property type="entry name" value="Stress-antifung"/>
    <property type="match status" value="2"/>
</dbReference>
<sequence length="249" mass="27549">MKSIISIAFLLQSIINAVNLITAQFPTDPVFRCRDTGNYTTGSDYSRNLKSALNAVKYMNKYNGGSFSSFQGQKETAYVMALCSGVSINWGGNCKDCIYQLNVSLSVTCMLQKEAVMWGSNCMLHYSDRKIFGVLDDWVRIFLPDKKGSLANKPDQFDKALSDLMKKLQGLAAGGTDKKSALGTAVYEKKLVYGAMQCTADLSKDLCTKCLQNIIQAHHTCCSGRMAAIMLLPSCFFSYSGEHYSKWKT</sequence>
<dbReference type="PANTHER" id="PTHR32099:SF99">
    <property type="entry name" value="GNK2-LIKE DOMAIN-CONTAINING PROTEIN"/>
    <property type="match status" value="1"/>
</dbReference>
<dbReference type="Gene3D" id="3.30.430.20">
    <property type="entry name" value="Gnk2 domain, C-X8-C-X2-C motif"/>
    <property type="match status" value="2"/>
</dbReference>
<feature type="chain" id="PRO_5041320139" description="Gnk2-homologous domain-containing protein" evidence="3">
    <location>
        <begin position="24"/>
        <end position="249"/>
    </location>
</feature>
<evidence type="ECO:0000256" key="3">
    <source>
        <dbReference type="SAM" id="SignalP"/>
    </source>
</evidence>
<dbReference type="InterPro" id="IPR002902">
    <property type="entry name" value="GNK2"/>
</dbReference>
<dbReference type="InterPro" id="IPR038408">
    <property type="entry name" value="GNK2_sf"/>
</dbReference>
<protein>
    <recommendedName>
        <fullName evidence="4">Gnk2-homologous domain-containing protein</fullName>
    </recommendedName>
</protein>
<dbReference type="CDD" id="cd23509">
    <property type="entry name" value="Gnk2-like"/>
    <property type="match status" value="2"/>
</dbReference>
<accession>A0AA35ZIK4</accession>
<evidence type="ECO:0000313" key="6">
    <source>
        <dbReference type="Proteomes" id="UP001177003"/>
    </source>
</evidence>
<name>A0AA35ZIK4_LACSI</name>
<evidence type="ECO:0000259" key="4">
    <source>
        <dbReference type="PROSITE" id="PS51473"/>
    </source>
</evidence>
<dbReference type="EMBL" id="OX465083">
    <property type="protein sequence ID" value="CAI9292622.1"/>
    <property type="molecule type" value="Genomic_DNA"/>
</dbReference>
<dbReference type="AlphaFoldDB" id="A0AA35ZIK4"/>
<keyword evidence="6" id="KW-1185">Reference proteome</keyword>
<evidence type="ECO:0000256" key="2">
    <source>
        <dbReference type="ARBA" id="ARBA00022737"/>
    </source>
</evidence>
<evidence type="ECO:0000313" key="5">
    <source>
        <dbReference type="EMBL" id="CAI9292622.1"/>
    </source>
</evidence>
<organism evidence="5 6">
    <name type="scientific">Lactuca saligna</name>
    <name type="common">Willowleaf lettuce</name>
    <dbReference type="NCBI Taxonomy" id="75948"/>
    <lineage>
        <taxon>Eukaryota</taxon>
        <taxon>Viridiplantae</taxon>
        <taxon>Streptophyta</taxon>
        <taxon>Embryophyta</taxon>
        <taxon>Tracheophyta</taxon>
        <taxon>Spermatophyta</taxon>
        <taxon>Magnoliopsida</taxon>
        <taxon>eudicotyledons</taxon>
        <taxon>Gunneridae</taxon>
        <taxon>Pentapetalae</taxon>
        <taxon>asterids</taxon>
        <taxon>campanulids</taxon>
        <taxon>Asterales</taxon>
        <taxon>Asteraceae</taxon>
        <taxon>Cichorioideae</taxon>
        <taxon>Cichorieae</taxon>
        <taxon>Lactucinae</taxon>
        <taxon>Lactuca</taxon>
    </lineage>
</organism>
<dbReference type="PANTHER" id="PTHR32099">
    <property type="entry name" value="CYSTEINE-RICH REPEAT SECRETORY PROTEIN"/>
    <property type="match status" value="1"/>
</dbReference>
<dbReference type="PROSITE" id="PS51473">
    <property type="entry name" value="GNK2"/>
    <property type="match status" value="2"/>
</dbReference>
<feature type="domain" description="Gnk2-homologous" evidence="4">
    <location>
        <begin position="138"/>
        <end position="244"/>
    </location>
</feature>
<feature type="signal peptide" evidence="3">
    <location>
        <begin position="1"/>
        <end position="23"/>
    </location>
</feature>
<evidence type="ECO:0000256" key="1">
    <source>
        <dbReference type="ARBA" id="ARBA00022729"/>
    </source>
</evidence>
<gene>
    <name evidence="5" type="ORF">LSALG_LOCUS31685</name>
</gene>
<keyword evidence="2" id="KW-0677">Repeat</keyword>